<dbReference type="RefSeq" id="WP_378140343.1">
    <property type="nucleotide sequence ID" value="NZ_JBHSMI010000067.1"/>
</dbReference>
<accession>A0ABW0I582</accession>
<organism evidence="2 3">
    <name type="scientific">Cohnella soli</name>
    <dbReference type="NCBI Taxonomy" id="425005"/>
    <lineage>
        <taxon>Bacteria</taxon>
        <taxon>Bacillati</taxon>
        <taxon>Bacillota</taxon>
        <taxon>Bacilli</taxon>
        <taxon>Bacillales</taxon>
        <taxon>Paenibacillaceae</taxon>
        <taxon>Cohnella</taxon>
    </lineage>
</organism>
<keyword evidence="3" id="KW-1185">Reference proteome</keyword>
<proteinExistence type="predicted"/>
<feature type="region of interest" description="Disordered" evidence="1">
    <location>
        <begin position="143"/>
        <end position="169"/>
    </location>
</feature>
<gene>
    <name evidence="2" type="ORF">ACFPOF_32950</name>
</gene>
<sequence length="169" mass="18774">MQTARNNASDVYRTAVKESLAKKLAASGRFDADETFRKYYQPIADTYGHEPNVGEFADRMLWLDEMAHRAPEPGDMLLRVAKQSEVKKQLDSGSMMRTAFTRALEQSKLASKRARTTSRKQRAVLAASKAKALEIKYGIKVTHESKSGKSLHATVHSHGGESPESGIHK</sequence>
<name>A0ABW0I582_9BACL</name>
<dbReference type="Proteomes" id="UP001596113">
    <property type="component" value="Unassembled WGS sequence"/>
</dbReference>
<evidence type="ECO:0000256" key="1">
    <source>
        <dbReference type="SAM" id="MobiDB-lite"/>
    </source>
</evidence>
<evidence type="ECO:0000313" key="3">
    <source>
        <dbReference type="Proteomes" id="UP001596113"/>
    </source>
</evidence>
<protein>
    <submittedName>
        <fullName evidence="2">Uncharacterized protein</fullName>
    </submittedName>
</protein>
<dbReference type="EMBL" id="JBHSMI010000067">
    <property type="protein sequence ID" value="MFC5407566.1"/>
    <property type="molecule type" value="Genomic_DNA"/>
</dbReference>
<reference evidence="3" key="1">
    <citation type="journal article" date="2019" name="Int. J. Syst. Evol. Microbiol.">
        <title>The Global Catalogue of Microorganisms (GCM) 10K type strain sequencing project: providing services to taxonomists for standard genome sequencing and annotation.</title>
        <authorList>
            <consortium name="The Broad Institute Genomics Platform"/>
            <consortium name="The Broad Institute Genome Sequencing Center for Infectious Disease"/>
            <person name="Wu L."/>
            <person name="Ma J."/>
        </authorList>
    </citation>
    <scope>NUCLEOTIDE SEQUENCE [LARGE SCALE GENOMIC DNA]</scope>
    <source>
        <strain evidence="3">CGMCC 1.18575</strain>
    </source>
</reference>
<comment type="caution">
    <text evidence="2">The sequence shown here is derived from an EMBL/GenBank/DDBJ whole genome shotgun (WGS) entry which is preliminary data.</text>
</comment>
<feature type="compositionally biased region" description="Basic and acidic residues" evidence="1">
    <location>
        <begin position="158"/>
        <end position="169"/>
    </location>
</feature>
<evidence type="ECO:0000313" key="2">
    <source>
        <dbReference type="EMBL" id="MFC5407566.1"/>
    </source>
</evidence>